<dbReference type="STRING" id="5539.A0A3E2H100"/>
<reference evidence="1 2" key="1">
    <citation type="submission" date="2018-05" db="EMBL/GenBank/DDBJ databases">
        <title>Draft genome sequence of Scytalidium lignicola DSM 105466, a ubiquitous saprotrophic fungus.</title>
        <authorList>
            <person name="Buettner E."/>
            <person name="Gebauer A.M."/>
            <person name="Hofrichter M."/>
            <person name="Liers C."/>
            <person name="Kellner H."/>
        </authorList>
    </citation>
    <scope>NUCLEOTIDE SEQUENCE [LARGE SCALE GENOMIC DNA]</scope>
    <source>
        <strain evidence="1 2">DSM 105466</strain>
    </source>
</reference>
<feature type="non-terminal residue" evidence="1">
    <location>
        <position position="1"/>
    </location>
</feature>
<feature type="non-terminal residue" evidence="1">
    <location>
        <position position="128"/>
    </location>
</feature>
<name>A0A3E2H100_SCYLI</name>
<evidence type="ECO:0000313" key="2">
    <source>
        <dbReference type="Proteomes" id="UP000258309"/>
    </source>
</evidence>
<gene>
    <name evidence="1" type="ORF">B7463_g9688</name>
</gene>
<dbReference type="OrthoDB" id="411592at2759"/>
<dbReference type="EMBL" id="NCSJ02000249">
    <property type="protein sequence ID" value="RFU26653.1"/>
    <property type="molecule type" value="Genomic_DNA"/>
</dbReference>
<keyword evidence="2" id="KW-1185">Reference proteome</keyword>
<dbReference type="AlphaFoldDB" id="A0A3E2H100"/>
<protein>
    <submittedName>
        <fullName evidence="1">Uncharacterized protein</fullName>
    </submittedName>
</protein>
<comment type="caution">
    <text evidence="1">The sequence shown here is derived from an EMBL/GenBank/DDBJ whole genome shotgun (WGS) entry which is preliminary data.</text>
</comment>
<sequence>MAYGFDMEAMIKSTIEGILEINLLLVICTDSRSLYDCLVKLGITQEKQLMIDMMCLCQVYEQRQIAEVRWIEGIINPADSMTKGKPSSALKRLLDTNKVQLEVVEWVECDGVGGGTEDPTEGFGAIPN</sequence>
<organism evidence="1 2">
    <name type="scientific">Scytalidium lignicola</name>
    <name type="common">Hyphomycete</name>
    <dbReference type="NCBI Taxonomy" id="5539"/>
    <lineage>
        <taxon>Eukaryota</taxon>
        <taxon>Fungi</taxon>
        <taxon>Dikarya</taxon>
        <taxon>Ascomycota</taxon>
        <taxon>Pezizomycotina</taxon>
        <taxon>Leotiomycetes</taxon>
        <taxon>Leotiomycetes incertae sedis</taxon>
        <taxon>Scytalidium</taxon>
    </lineage>
</organism>
<dbReference type="OMA" id="VVEWVEC"/>
<dbReference type="Proteomes" id="UP000258309">
    <property type="component" value="Unassembled WGS sequence"/>
</dbReference>
<evidence type="ECO:0000313" key="1">
    <source>
        <dbReference type="EMBL" id="RFU26653.1"/>
    </source>
</evidence>
<accession>A0A3E2H100</accession>
<proteinExistence type="predicted"/>